<keyword evidence="3" id="KW-0614">Plasmid</keyword>
<sequence>MVQDIQVLLKPINATSPVGEDARYEFSYEMMESEVKKFGSLFGETVDWKVVEDHATQVLTGHSKDFKAMCYLTRAMVEACGLEGLDKGLNLIGQSLICFGSDLYPRRKRGRDGAVEWLNHQMKLVLPKLEAKQLTWESISGCIDSVENIQRHFDEIFQDSEADFFELKNELTRLSQTFSSDEKHSVNSGGHEPPSDNQSSQAEDKNQVTNASAMTKVEPLDLEVSEAIVTQKKELDIDTDFSSPTASKRTLKKVAEAILSAEPELPLSYRIHRHLTWSDITELPSHQNQETPLILAVSQDKQAEYSDKAKQESDIDTIKRLERTLTDAPFWLTGHFYVYQMLKNLNLEEAAQAVHEEVNQFVQALPGIEQLSFKNSIPFANEATVEWLSKFGRSNKGSDQQTMPQVVIAEDDLVSMDDVTLENLGERVAEVAQNLALDSSGRGQFMLHLQIVKAYQAVGLYALCLPYLEKLWSVRDEMNLFSWEPHLSLQLDDFSQKILKQLYPSREQLPEKFEAWESIYN</sequence>
<dbReference type="Pfam" id="PF16989">
    <property type="entry name" value="T6SS_VasJ"/>
    <property type="match status" value="1"/>
</dbReference>
<organism evidence="3 4">
    <name type="scientific">Vibrio aquimaris</name>
    <dbReference type="NCBI Taxonomy" id="2587862"/>
    <lineage>
        <taxon>Bacteria</taxon>
        <taxon>Pseudomonadati</taxon>
        <taxon>Pseudomonadota</taxon>
        <taxon>Gammaproteobacteria</taxon>
        <taxon>Vibrionales</taxon>
        <taxon>Vibrionaceae</taxon>
        <taxon>Vibrio</taxon>
    </lineage>
</organism>
<dbReference type="RefSeq" id="WP_152432682.1">
    <property type="nucleotide sequence ID" value="NZ_CBCSDK010000025.1"/>
</dbReference>
<protein>
    <recommendedName>
        <fullName evidence="2">ImpA N-terminal domain-containing protein</fullName>
    </recommendedName>
</protein>
<dbReference type="OrthoDB" id="1522895at2"/>
<evidence type="ECO:0000313" key="3">
    <source>
        <dbReference type="EMBL" id="QFT28725.1"/>
    </source>
</evidence>
<dbReference type="KEGG" id="vaq:FIV01_20200"/>
<dbReference type="PANTHER" id="PTHR37024">
    <property type="entry name" value="TYPE VI SECRETION SYSTEM DUF2094 AND IMPA-RELATED DOMAIN PROTEIN"/>
    <property type="match status" value="1"/>
</dbReference>
<proteinExistence type="predicted"/>
<keyword evidence="4" id="KW-1185">Reference proteome</keyword>
<feature type="region of interest" description="Disordered" evidence="1">
    <location>
        <begin position="178"/>
        <end position="216"/>
    </location>
</feature>
<gene>
    <name evidence="3" type="ORF">FIV01_20200</name>
</gene>
<dbReference type="AlphaFoldDB" id="A0A5P9CR40"/>
<reference evidence="3 4" key="1">
    <citation type="submission" date="2019-10" db="EMBL/GenBank/DDBJ databases">
        <title>Complete genome sequence of Vibrio sp. strain THAF100, isolated from non-filtered water from the water column of tank 6 of a marine aquarium containing stony-coral fragments. Water maintained at 26 degree C.</title>
        <authorList>
            <person name="Ruckert C."/>
            <person name="Franco A."/>
            <person name="Kalinowski J."/>
            <person name="Glaeser S."/>
        </authorList>
    </citation>
    <scope>NUCLEOTIDE SEQUENCE [LARGE SCALE GENOMIC DNA]</scope>
    <source>
        <strain evidence="3 4">THAF100</strain>
        <plasmid evidence="4">pthaf100_a</plasmid>
    </source>
</reference>
<evidence type="ECO:0000256" key="1">
    <source>
        <dbReference type="SAM" id="MobiDB-lite"/>
    </source>
</evidence>
<dbReference type="Proteomes" id="UP000326936">
    <property type="component" value="Plasmid pTHAF100_a"/>
</dbReference>
<dbReference type="PANTHER" id="PTHR37024:SF5">
    <property type="entry name" value="IMPA N-TERMINAL DOMAIN-CONTAINING PROTEIN"/>
    <property type="match status" value="1"/>
</dbReference>
<dbReference type="InterPro" id="IPR010657">
    <property type="entry name" value="ImpA_N"/>
</dbReference>
<dbReference type="NCBIfam" id="TIGR03362">
    <property type="entry name" value="VI_chp_7"/>
    <property type="match status" value="1"/>
</dbReference>
<accession>A0A5P9CR40</accession>
<evidence type="ECO:0000313" key="4">
    <source>
        <dbReference type="Proteomes" id="UP000326936"/>
    </source>
</evidence>
<dbReference type="Pfam" id="PF06812">
    <property type="entry name" value="ImpA_N"/>
    <property type="match status" value="1"/>
</dbReference>
<evidence type="ECO:0000259" key="2">
    <source>
        <dbReference type="Pfam" id="PF06812"/>
    </source>
</evidence>
<feature type="domain" description="ImpA N-terminal" evidence="2">
    <location>
        <begin position="9"/>
        <end position="119"/>
    </location>
</feature>
<dbReference type="InterPro" id="IPR017739">
    <property type="entry name" value="T6SS-assoc_VCA0119"/>
</dbReference>
<name>A0A5P9CR40_9VIBR</name>
<dbReference type="EMBL" id="CP045351">
    <property type="protein sequence ID" value="QFT28725.1"/>
    <property type="molecule type" value="Genomic_DNA"/>
</dbReference>
<geneLocation type="plasmid" evidence="4">
    <name>pthaf100_a</name>
</geneLocation>
<feature type="compositionally biased region" description="Polar residues" evidence="1">
    <location>
        <begin position="195"/>
        <end position="213"/>
    </location>
</feature>